<dbReference type="PANTHER" id="PTHR30146">
    <property type="entry name" value="LACI-RELATED TRANSCRIPTIONAL REPRESSOR"/>
    <property type="match status" value="1"/>
</dbReference>
<dbReference type="AlphaFoldDB" id="A0A919YR99"/>
<dbReference type="Proteomes" id="UP000683139">
    <property type="component" value="Unassembled WGS sequence"/>
</dbReference>
<dbReference type="InterPro" id="IPR028082">
    <property type="entry name" value="Peripla_BP_I"/>
</dbReference>
<dbReference type="CDD" id="cd06267">
    <property type="entry name" value="PBP1_LacI_sugar_binding-like"/>
    <property type="match status" value="1"/>
</dbReference>
<dbReference type="CDD" id="cd01392">
    <property type="entry name" value="HTH_LacI"/>
    <property type="match status" value="1"/>
</dbReference>
<keyword evidence="2" id="KW-0238">DNA-binding</keyword>
<protein>
    <submittedName>
        <fullName evidence="5">LacI family transcriptional regulator</fullName>
    </submittedName>
</protein>
<dbReference type="EMBL" id="BOSE01000002">
    <property type="protein sequence ID" value="GIP15896.1"/>
    <property type="molecule type" value="Genomic_DNA"/>
</dbReference>
<evidence type="ECO:0000256" key="3">
    <source>
        <dbReference type="ARBA" id="ARBA00023163"/>
    </source>
</evidence>
<dbReference type="Gene3D" id="3.40.50.2300">
    <property type="match status" value="2"/>
</dbReference>
<dbReference type="InterPro" id="IPR010982">
    <property type="entry name" value="Lambda_DNA-bd_dom_sf"/>
</dbReference>
<dbReference type="SMART" id="SM00354">
    <property type="entry name" value="HTH_LACI"/>
    <property type="match status" value="1"/>
</dbReference>
<dbReference type="Gene3D" id="1.10.260.40">
    <property type="entry name" value="lambda repressor-like DNA-binding domains"/>
    <property type="match status" value="1"/>
</dbReference>
<keyword evidence="6" id="KW-1185">Reference proteome</keyword>
<evidence type="ECO:0000259" key="4">
    <source>
        <dbReference type="PROSITE" id="PS50932"/>
    </source>
</evidence>
<evidence type="ECO:0000256" key="1">
    <source>
        <dbReference type="ARBA" id="ARBA00023015"/>
    </source>
</evidence>
<dbReference type="InterPro" id="IPR046335">
    <property type="entry name" value="LacI/GalR-like_sensor"/>
</dbReference>
<sequence length="340" mass="37123">MEGNKVTIKDVARLAGTSIATVSNVLNGTGRVAEATKQKINRIIEELEFAPSTAARNLRDKRSSLIAVIVPYMETGKLMDNPFYWQLVAGIEEGARSKRLQIILVGVEPDETFSFVRERQIDGLIVIGAIQGSEIMSRIERLSIPVVFVDSYLQNDRLPHISLDDELGGYIGTKHLISLGHRNIVLLSGKLSEKGVNYYRWLGYCRALAEAGIAPREELVLQEPVSALSGYRVAGKIAAQLSEASAVFCLSDVAAIGLLKGLYDLGISVPQQLSVVGFDNSLQASYTIPALTTVHQDIAQKGQRAIKQLIQLMDGEPVEQQHIVLGVELVVRQSSASIQF</sequence>
<dbReference type="GO" id="GO:0000976">
    <property type="term" value="F:transcription cis-regulatory region binding"/>
    <property type="evidence" value="ECO:0007669"/>
    <property type="project" value="TreeGrafter"/>
</dbReference>
<accession>A0A919YR99</accession>
<dbReference type="PANTHER" id="PTHR30146:SF109">
    <property type="entry name" value="HTH-TYPE TRANSCRIPTIONAL REGULATOR GALS"/>
    <property type="match status" value="1"/>
</dbReference>
<dbReference type="SUPFAM" id="SSF53822">
    <property type="entry name" value="Periplasmic binding protein-like I"/>
    <property type="match status" value="1"/>
</dbReference>
<evidence type="ECO:0000313" key="5">
    <source>
        <dbReference type="EMBL" id="GIP15896.1"/>
    </source>
</evidence>
<keyword evidence="3" id="KW-0804">Transcription</keyword>
<dbReference type="InterPro" id="IPR000843">
    <property type="entry name" value="HTH_LacI"/>
</dbReference>
<proteinExistence type="predicted"/>
<feature type="domain" description="HTH lacI-type" evidence="4">
    <location>
        <begin position="6"/>
        <end position="60"/>
    </location>
</feature>
<reference evidence="5" key="1">
    <citation type="submission" date="2021-03" db="EMBL/GenBank/DDBJ databases">
        <title>Antimicrobial resistance genes in bacteria isolated from Japanese honey, and their potential for conferring macrolide and lincosamide resistance in the American foulbrood pathogen Paenibacillus larvae.</title>
        <authorList>
            <person name="Okamoto M."/>
            <person name="Kumagai M."/>
            <person name="Kanamori H."/>
            <person name="Takamatsu D."/>
        </authorList>
    </citation>
    <scope>NUCLEOTIDE SEQUENCE</scope>
    <source>
        <strain evidence="5">J40TS1</strain>
    </source>
</reference>
<dbReference type="Pfam" id="PF13377">
    <property type="entry name" value="Peripla_BP_3"/>
    <property type="match status" value="1"/>
</dbReference>
<name>A0A919YR99_9BACL</name>
<dbReference type="PROSITE" id="PS50932">
    <property type="entry name" value="HTH_LACI_2"/>
    <property type="match status" value="1"/>
</dbReference>
<dbReference type="GO" id="GO:0003700">
    <property type="term" value="F:DNA-binding transcription factor activity"/>
    <property type="evidence" value="ECO:0007669"/>
    <property type="project" value="TreeGrafter"/>
</dbReference>
<keyword evidence="1" id="KW-0805">Transcription regulation</keyword>
<dbReference type="RefSeq" id="WP_213514158.1">
    <property type="nucleotide sequence ID" value="NZ_BOSE01000002.1"/>
</dbReference>
<dbReference type="SUPFAM" id="SSF47413">
    <property type="entry name" value="lambda repressor-like DNA-binding domains"/>
    <property type="match status" value="1"/>
</dbReference>
<evidence type="ECO:0000256" key="2">
    <source>
        <dbReference type="ARBA" id="ARBA00023125"/>
    </source>
</evidence>
<evidence type="ECO:0000313" key="6">
    <source>
        <dbReference type="Proteomes" id="UP000683139"/>
    </source>
</evidence>
<organism evidence="5 6">
    <name type="scientific">Paenibacillus montaniterrae</name>
    <dbReference type="NCBI Taxonomy" id="429341"/>
    <lineage>
        <taxon>Bacteria</taxon>
        <taxon>Bacillati</taxon>
        <taxon>Bacillota</taxon>
        <taxon>Bacilli</taxon>
        <taxon>Bacillales</taxon>
        <taxon>Paenibacillaceae</taxon>
        <taxon>Paenibacillus</taxon>
    </lineage>
</organism>
<dbReference type="Pfam" id="PF00356">
    <property type="entry name" value="LacI"/>
    <property type="match status" value="1"/>
</dbReference>
<comment type="caution">
    <text evidence="5">The sequence shown here is derived from an EMBL/GenBank/DDBJ whole genome shotgun (WGS) entry which is preliminary data.</text>
</comment>
<gene>
    <name evidence="5" type="ORF">J40TS1_15380</name>
</gene>